<gene>
    <name evidence="11" type="ORF">DCAR_001405</name>
    <name evidence="12" type="ORF">DCAR_0101341</name>
</gene>
<dbReference type="STRING" id="79200.A0A166GAQ3"/>
<keyword evidence="6" id="KW-0968">Cytoplasmic vesicle</keyword>
<organism evidence="11">
    <name type="scientific">Daucus carota subsp. sativus</name>
    <name type="common">Carrot</name>
    <dbReference type="NCBI Taxonomy" id="79200"/>
    <lineage>
        <taxon>Eukaryota</taxon>
        <taxon>Viridiplantae</taxon>
        <taxon>Streptophyta</taxon>
        <taxon>Embryophyta</taxon>
        <taxon>Tracheophyta</taxon>
        <taxon>Spermatophyta</taxon>
        <taxon>Magnoliopsida</taxon>
        <taxon>eudicotyledons</taxon>
        <taxon>Gunneridae</taxon>
        <taxon>Pentapetalae</taxon>
        <taxon>asterids</taxon>
        <taxon>campanulids</taxon>
        <taxon>Apiales</taxon>
        <taxon>Apiaceae</taxon>
        <taxon>Apioideae</taxon>
        <taxon>Scandiceae</taxon>
        <taxon>Daucinae</taxon>
        <taxon>Daucus</taxon>
        <taxon>Daucus sect. Daucus</taxon>
    </lineage>
</organism>
<evidence type="ECO:0000256" key="1">
    <source>
        <dbReference type="ARBA" id="ARBA00004541"/>
    </source>
</evidence>
<accession>A0A166GAQ3</accession>
<protein>
    <recommendedName>
        <fullName evidence="10">Prolamin-like domain-containing protein</fullName>
    </recommendedName>
</protein>
<feature type="signal peptide" evidence="9">
    <location>
        <begin position="1"/>
        <end position="21"/>
    </location>
</feature>
<evidence type="ECO:0000313" key="13">
    <source>
        <dbReference type="Proteomes" id="UP000077755"/>
    </source>
</evidence>
<comment type="subcellular location">
    <subcellularLocation>
        <location evidence="1">Cytoplasmic vesicle</location>
    </subcellularLocation>
    <subcellularLocation>
        <location evidence="2">Secreted</location>
    </subcellularLocation>
</comment>
<dbReference type="EMBL" id="CP093343">
    <property type="protein sequence ID" value="WOG82179.1"/>
    <property type="molecule type" value="Genomic_DNA"/>
</dbReference>
<reference evidence="11" key="1">
    <citation type="journal article" date="2016" name="Nat. Genet.">
        <title>A high-quality carrot genome assembly provides new insights into carotenoid accumulation and asterid genome evolution.</title>
        <authorList>
            <person name="Iorizzo M."/>
            <person name="Ellison S."/>
            <person name="Senalik D."/>
            <person name="Zeng P."/>
            <person name="Satapoomin P."/>
            <person name="Huang J."/>
            <person name="Bowman M."/>
            <person name="Iovene M."/>
            <person name="Sanseverino W."/>
            <person name="Cavagnaro P."/>
            <person name="Yildiz M."/>
            <person name="Macko-Podgorni A."/>
            <person name="Moranska E."/>
            <person name="Grzebelus E."/>
            <person name="Grzebelus D."/>
            <person name="Ashrafi H."/>
            <person name="Zheng Z."/>
            <person name="Cheng S."/>
            <person name="Spooner D."/>
            <person name="Van Deynze A."/>
            <person name="Simon P."/>
        </authorList>
    </citation>
    <scope>NUCLEOTIDE SEQUENCE [LARGE SCALE GENOMIC DNA]</scope>
    <source>
        <tissue evidence="11">Leaf</tissue>
    </source>
</reference>
<dbReference type="EMBL" id="LNRQ01000001">
    <property type="protein sequence ID" value="KZN08749.1"/>
    <property type="molecule type" value="Genomic_DNA"/>
</dbReference>
<evidence type="ECO:0000256" key="8">
    <source>
        <dbReference type="ARBA" id="ARBA00034484"/>
    </source>
</evidence>
<dbReference type="Proteomes" id="UP000077755">
    <property type="component" value="Chromosome 1"/>
</dbReference>
<dbReference type="Gramene" id="KZN08749">
    <property type="protein sequence ID" value="KZN08749"/>
    <property type="gene ID" value="DCAR_001405"/>
</dbReference>
<evidence type="ECO:0000256" key="2">
    <source>
        <dbReference type="ARBA" id="ARBA00004613"/>
    </source>
</evidence>
<dbReference type="Pfam" id="PF05617">
    <property type="entry name" value="Prolamin_like"/>
    <property type="match status" value="1"/>
</dbReference>
<evidence type="ECO:0000259" key="10">
    <source>
        <dbReference type="Pfam" id="PF05617"/>
    </source>
</evidence>
<dbReference type="OMA" id="WHTITNI"/>
<evidence type="ECO:0000256" key="9">
    <source>
        <dbReference type="SAM" id="SignalP"/>
    </source>
</evidence>
<evidence type="ECO:0000256" key="6">
    <source>
        <dbReference type="ARBA" id="ARBA00023329"/>
    </source>
</evidence>
<dbReference type="GO" id="GO:0005576">
    <property type="term" value="C:extracellular region"/>
    <property type="evidence" value="ECO:0007669"/>
    <property type="project" value="UniProtKB-SubCell"/>
</dbReference>
<dbReference type="InterPro" id="IPR008502">
    <property type="entry name" value="Prolamin-like"/>
</dbReference>
<dbReference type="AlphaFoldDB" id="A0A166GAQ3"/>
<dbReference type="GO" id="GO:0031410">
    <property type="term" value="C:cytoplasmic vesicle"/>
    <property type="evidence" value="ECO:0007669"/>
    <property type="project" value="UniProtKB-SubCell"/>
</dbReference>
<comment type="function">
    <text evidence="7">Involved in the regulation of gamete interactions during the double fertilization and to prevent multiple-pollen tube attraction; mediates the redistribution of the gamete fusogen HAP2/GCS1 to the cell surface after secretion upon sperm arrival.</text>
</comment>
<dbReference type="InterPro" id="IPR044711">
    <property type="entry name" value="EC11-15"/>
</dbReference>
<evidence type="ECO:0000256" key="7">
    <source>
        <dbReference type="ARBA" id="ARBA00034457"/>
    </source>
</evidence>
<dbReference type="PANTHER" id="PTHR35293:SF10">
    <property type="entry name" value="EGG CELL-SECRETED PROTEIN 1.2-RELATED"/>
    <property type="match status" value="1"/>
</dbReference>
<feature type="domain" description="Prolamin-like" evidence="10">
    <location>
        <begin position="45"/>
        <end position="109"/>
    </location>
</feature>
<sequence>MALKYVLLFLTFTCFAVYTSATNEYPQPTGELNQTSRASAATTYNCWHTITNIGSCADEIIGFFAKGSVDHISKPCRKEINLITRQCWPALFTALGITPEECSVIVGFCQPSSGSSTPGPPVWYPTPPATMKNATRAVTKAP</sequence>
<keyword evidence="4 9" id="KW-0732">Signal</keyword>
<dbReference type="PANTHER" id="PTHR35293">
    <property type="entry name" value="EGG CELL-SECRETED PROTEIN 1.5"/>
    <property type="match status" value="1"/>
</dbReference>
<evidence type="ECO:0000256" key="5">
    <source>
        <dbReference type="ARBA" id="ARBA00023279"/>
    </source>
</evidence>
<keyword evidence="5" id="KW-0278">Fertilization</keyword>
<evidence type="ECO:0000256" key="3">
    <source>
        <dbReference type="ARBA" id="ARBA00022525"/>
    </source>
</evidence>
<reference evidence="12" key="2">
    <citation type="submission" date="2022-03" db="EMBL/GenBank/DDBJ databases">
        <title>Draft title - Genomic analysis of global carrot germplasm unveils the trajectory of domestication and the origin of high carotenoid orange carrot.</title>
        <authorList>
            <person name="Iorizzo M."/>
            <person name="Ellison S."/>
            <person name="Senalik D."/>
            <person name="Macko-Podgorni A."/>
            <person name="Grzebelus D."/>
            <person name="Bostan H."/>
            <person name="Rolling W."/>
            <person name="Curaba J."/>
            <person name="Simon P."/>
        </authorList>
    </citation>
    <scope>NUCLEOTIDE SEQUENCE</scope>
    <source>
        <tissue evidence="12">Leaf</tissue>
    </source>
</reference>
<name>A0A166GAQ3_DAUCS</name>
<dbReference type="GO" id="GO:0080155">
    <property type="term" value="P:regulation of double fertilization forming a zygote and endosperm"/>
    <property type="evidence" value="ECO:0007669"/>
    <property type="project" value="UniProtKB-ARBA"/>
</dbReference>
<keyword evidence="3" id="KW-0964">Secreted</keyword>
<keyword evidence="13" id="KW-1185">Reference proteome</keyword>
<comment type="similarity">
    <text evidence="8">Belongs to the plant egg cell-secreted peptide family.</text>
</comment>
<proteinExistence type="inferred from homology"/>
<dbReference type="GO" id="GO:2000008">
    <property type="term" value="P:regulation of protein localization to cell surface"/>
    <property type="evidence" value="ECO:0007669"/>
    <property type="project" value="UniProtKB-ARBA"/>
</dbReference>
<evidence type="ECO:0000313" key="12">
    <source>
        <dbReference type="EMBL" id="WOG82179.1"/>
    </source>
</evidence>
<feature type="chain" id="PRO_5007873814" description="Prolamin-like domain-containing protein" evidence="9">
    <location>
        <begin position="22"/>
        <end position="142"/>
    </location>
</feature>
<evidence type="ECO:0000313" key="11">
    <source>
        <dbReference type="EMBL" id="KZN08749.1"/>
    </source>
</evidence>
<evidence type="ECO:0000256" key="4">
    <source>
        <dbReference type="ARBA" id="ARBA00022729"/>
    </source>
</evidence>
<dbReference type="GO" id="GO:0009567">
    <property type="term" value="P:double fertilization forming a zygote and endosperm"/>
    <property type="evidence" value="ECO:0007669"/>
    <property type="project" value="InterPro"/>
</dbReference>